<dbReference type="Proteomes" id="UP000605846">
    <property type="component" value="Unassembled WGS sequence"/>
</dbReference>
<dbReference type="OrthoDB" id="2595509at2759"/>
<feature type="compositionally biased region" description="Acidic residues" evidence="1">
    <location>
        <begin position="12"/>
        <end position="26"/>
    </location>
</feature>
<keyword evidence="3" id="KW-1185">Reference proteome</keyword>
<protein>
    <submittedName>
        <fullName evidence="2">Uncharacterized protein</fullName>
    </submittedName>
</protein>
<reference evidence="2" key="1">
    <citation type="submission" date="2020-01" db="EMBL/GenBank/DDBJ databases">
        <title>Genome Sequencing of Three Apophysomyces-Like Fungal Strains Confirms a Novel Fungal Genus in the Mucoromycota with divergent Burkholderia-like Endosymbiotic Bacteria.</title>
        <authorList>
            <person name="Stajich J.E."/>
            <person name="Macias A.M."/>
            <person name="Carter-House D."/>
            <person name="Lovett B."/>
            <person name="Kasson L.R."/>
            <person name="Berry K."/>
            <person name="Grigoriev I."/>
            <person name="Chang Y."/>
            <person name="Spatafora J."/>
            <person name="Kasson M.T."/>
        </authorList>
    </citation>
    <scope>NUCLEOTIDE SEQUENCE</scope>
    <source>
        <strain evidence="2">NRRL A-21654</strain>
    </source>
</reference>
<feature type="compositionally biased region" description="Basic and acidic residues" evidence="1">
    <location>
        <begin position="1"/>
        <end position="11"/>
    </location>
</feature>
<proteinExistence type="predicted"/>
<comment type="caution">
    <text evidence="2">The sequence shown here is derived from an EMBL/GenBank/DDBJ whole genome shotgun (WGS) entry which is preliminary data.</text>
</comment>
<dbReference type="AlphaFoldDB" id="A0A8H7BVD8"/>
<name>A0A8H7BVD8_9FUNG</name>
<evidence type="ECO:0000313" key="3">
    <source>
        <dbReference type="Proteomes" id="UP000605846"/>
    </source>
</evidence>
<sequence length="191" mass="20698">MVFSKADRPIVFDDEEEIDEQDEQMTEAEKDVSETTPVPAIEPMAVDSRPIAPTAGTTHNATESETKDVVPNGAVATPTAEDEECTHTPKLEDVSDVEPENNTDKDDEESNGDDINDPARHPASIPHVHPRLTDDEAMDSVGVTPRTEEGDMMLMRDPAQTYGENQAVVTEQAAAGFEPDGSILSAERPNV</sequence>
<organism evidence="2 3">
    <name type="scientific">Apophysomyces ossiformis</name>
    <dbReference type="NCBI Taxonomy" id="679940"/>
    <lineage>
        <taxon>Eukaryota</taxon>
        <taxon>Fungi</taxon>
        <taxon>Fungi incertae sedis</taxon>
        <taxon>Mucoromycota</taxon>
        <taxon>Mucoromycotina</taxon>
        <taxon>Mucoromycetes</taxon>
        <taxon>Mucorales</taxon>
        <taxon>Mucorineae</taxon>
        <taxon>Mucoraceae</taxon>
        <taxon>Apophysomyces</taxon>
    </lineage>
</organism>
<feature type="region of interest" description="Disordered" evidence="1">
    <location>
        <begin position="1"/>
        <end position="152"/>
    </location>
</feature>
<evidence type="ECO:0000256" key="1">
    <source>
        <dbReference type="SAM" id="MobiDB-lite"/>
    </source>
</evidence>
<accession>A0A8H7BVD8</accession>
<dbReference type="EMBL" id="JABAYA010000042">
    <property type="protein sequence ID" value="KAF7728185.1"/>
    <property type="molecule type" value="Genomic_DNA"/>
</dbReference>
<gene>
    <name evidence="2" type="ORF">EC973_006579</name>
</gene>
<feature type="compositionally biased region" description="Acidic residues" evidence="1">
    <location>
        <begin position="94"/>
        <end position="116"/>
    </location>
</feature>
<evidence type="ECO:0000313" key="2">
    <source>
        <dbReference type="EMBL" id="KAF7728185.1"/>
    </source>
</evidence>